<dbReference type="InterPro" id="IPR036397">
    <property type="entry name" value="RNaseH_sf"/>
</dbReference>
<dbReference type="Pfam" id="PF00078">
    <property type="entry name" value="RVT_1"/>
    <property type="match status" value="1"/>
</dbReference>
<dbReference type="InterPro" id="IPR026960">
    <property type="entry name" value="RVT-Znf"/>
</dbReference>
<dbReference type="InterPro" id="IPR000477">
    <property type="entry name" value="RT_dom"/>
</dbReference>
<dbReference type="InterPro" id="IPR012337">
    <property type="entry name" value="RNaseH-like_sf"/>
</dbReference>
<dbReference type="InterPro" id="IPR044730">
    <property type="entry name" value="RNase_H-like_dom_plant"/>
</dbReference>
<evidence type="ECO:0000259" key="3">
    <source>
        <dbReference type="Pfam" id="PF13966"/>
    </source>
</evidence>
<dbReference type="PANTHER" id="PTHR33116">
    <property type="entry name" value="REVERSE TRANSCRIPTASE ZINC-BINDING DOMAIN-CONTAINING PROTEIN-RELATED-RELATED"/>
    <property type="match status" value="1"/>
</dbReference>
<dbReference type="GO" id="GO:0003676">
    <property type="term" value="F:nucleic acid binding"/>
    <property type="evidence" value="ECO:0007669"/>
    <property type="project" value="InterPro"/>
</dbReference>
<feature type="domain" description="RNase H type-1" evidence="2">
    <location>
        <begin position="657"/>
        <end position="736"/>
    </location>
</feature>
<evidence type="ECO:0000313" key="5">
    <source>
        <dbReference type="Proteomes" id="UP001341281"/>
    </source>
</evidence>
<dbReference type="Gene3D" id="3.30.420.10">
    <property type="entry name" value="Ribonuclease H-like superfamily/Ribonuclease H"/>
    <property type="match status" value="1"/>
</dbReference>
<dbReference type="GO" id="GO:0004523">
    <property type="term" value="F:RNA-DNA hybrid ribonuclease activity"/>
    <property type="evidence" value="ECO:0007669"/>
    <property type="project" value="InterPro"/>
</dbReference>
<name>A0AAQ3TVQ8_PASNO</name>
<dbReference type="CDD" id="cd06222">
    <property type="entry name" value="RNase_H_like"/>
    <property type="match status" value="1"/>
</dbReference>
<dbReference type="SUPFAM" id="SSF53098">
    <property type="entry name" value="Ribonuclease H-like"/>
    <property type="match status" value="1"/>
</dbReference>
<evidence type="ECO:0000259" key="1">
    <source>
        <dbReference type="Pfam" id="PF00078"/>
    </source>
</evidence>
<dbReference type="Proteomes" id="UP001341281">
    <property type="component" value="Chromosome 06"/>
</dbReference>
<proteinExistence type="predicted"/>
<dbReference type="SUPFAM" id="SSF56672">
    <property type="entry name" value="DNA/RNA polymerases"/>
    <property type="match status" value="1"/>
</dbReference>
<sequence>MPRGWNDTVIVLIPKVKSPEKVKDLRPISLCNVLYKLVAKVLANRLKSILPEIIAPSQSAFVSGRLITDNVLIAYELTHHLRNKREGNCGLAAFKLDMSKAYDRMEWSFLERIMRRMGFSEKWINLIMIYVTIVLYKIRVNRDFTGTIWPQRGLRQGQVINKEKTAATFNKNTPPPIRAQMMVELGITQIASNDKYLGLPVHIGKSRKSAFEYIKQRVWAKIQGWQDKLLSKAGKEILIKAVAQAIPTYAMSYFDLTKGLCDEVSSMIGKYWWSNQDKVNKIHWIGWQKLTRSKSIGGLGFRDLYAFNMAMLARQGWRLITQNNSLCAQVLRAKYFPSSNVLEAKAKKGISYTWHSVLKGLRLLKEGLIWRIGDGSLVNIWADPWIPRGETRRVITPRNGSLLYKVADLIDPTTGRWDCRLVRDTFLQEDADCILAIPIQEEMEDTLAWHGDPKGKFSVKSAYAWVVRRRDHHNNADASSSISRQGENIWKSIWNMNVTNKIKMFLWRLIHNSHPVRVNIARRGMKVETLCPMCSRFDEDCGHLFFKCKKVKLVWRCLCLEDTRILLASKASALEVIESILALQEETKIKVVLLLWYWWSARNKANQGERCSFTEEVCNSVAFHLMNMEKLQKGKSARAPSMNLKWQPSPAGFYKINCDGSYMANSGLGGWGCIIRGHDGVFLAAGAGALSGLSSALHVESVACMKGLELAAFLGMQNVMIETDAAILKTALTSQEYDLSTLGVSM</sequence>
<evidence type="ECO:0000259" key="2">
    <source>
        <dbReference type="Pfam" id="PF13456"/>
    </source>
</evidence>
<dbReference type="Pfam" id="PF13966">
    <property type="entry name" value="zf-RVT"/>
    <property type="match status" value="1"/>
</dbReference>
<feature type="domain" description="Reverse transcriptase zinc-binding" evidence="3">
    <location>
        <begin position="457"/>
        <end position="555"/>
    </location>
</feature>
<accession>A0AAQ3TVQ8</accession>
<feature type="domain" description="Reverse transcriptase" evidence="1">
    <location>
        <begin position="17"/>
        <end position="159"/>
    </location>
</feature>
<dbReference type="EMBL" id="CP144750">
    <property type="protein sequence ID" value="WVZ80566.1"/>
    <property type="molecule type" value="Genomic_DNA"/>
</dbReference>
<keyword evidence="5" id="KW-1185">Reference proteome</keyword>
<dbReference type="InterPro" id="IPR043502">
    <property type="entry name" value="DNA/RNA_pol_sf"/>
</dbReference>
<evidence type="ECO:0000313" key="4">
    <source>
        <dbReference type="EMBL" id="WVZ80566.1"/>
    </source>
</evidence>
<dbReference type="Pfam" id="PF13456">
    <property type="entry name" value="RVT_3"/>
    <property type="match status" value="1"/>
</dbReference>
<dbReference type="CDD" id="cd01650">
    <property type="entry name" value="RT_nLTR_like"/>
    <property type="match status" value="1"/>
</dbReference>
<dbReference type="InterPro" id="IPR002156">
    <property type="entry name" value="RNaseH_domain"/>
</dbReference>
<gene>
    <name evidence="4" type="ORF">U9M48_028034</name>
</gene>
<dbReference type="AlphaFoldDB" id="A0AAQ3TVQ8"/>
<organism evidence="4 5">
    <name type="scientific">Paspalum notatum var. saurae</name>
    <dbReference type="NCBI Taxonomy" id="547442"/>
    <lineage>
        <taxon>Eukaryota</taxon>
        <taxon>Viridiplantae</taxon>
        <taxon>Streptophyta</taxon>
        <taxon>Embryophyta</taxon>
        <taxon>Tracheophyta</taxon>
        <taxon>Spermatophyta</taxon>
        <taxon>Magnoliopsida</taxon>
        <taxon>Liliopsida</taxon>
        <taxon>Poales</taxon>
        <taxon>Poaceae</taxon>
        <taxon>PACMAD clade</taxon>
        <taxon>Panicoideae</taxon>
        <taxon>Andropogonodae</taxon>
        <taxon>Paspaleae</taxon>
        <taxon>Paspalinae</taxon>
        <taxon>Paspalum</taxon>
    </lineage>
</organism>
<protein>
    <recommendedName>
        <fullName evidence="6">Reverse transcriptase domain-containing protein</fullName>
    </recommendedName>
</protein>
<dbReference type="PANTHER" id="PTHR33116:SF86">
    <property type="entry name" value="REVERSE TRANSCRIPTASE DOMAIN-CONTAINING PROTEIN"/>
    <property type="match status" value="1"/>
</dbReference>
<evidence type="ECO:0008006" key="6">
    <source>
        <dbReference type="Google" id="ProtNLM"/>
    </source>
</evidence>
<reference evidence="4 5" key="1">
    <citation type="submission" date="2024-02" db="EMBL/GenBank/DDBJ databases">
        <title>High-quality chromosome-scale genome assembly of Pensacola bahiagrass (Paspalum notatum Flugge var. saurae).</title>
        <authorList>
            <person name="Vega J.M."/>
            <person name="Podio M."/>
            <person name="Orjuela J."/>
            <person name="Siena L.A."/>
            <person name="Pessino S.C."/>
            <person name="Combes M.C."/>
            <person name="Mariac C."/>
            <person name="Albertini E."/>
            <person name="Pupilli F."/>
            <person name="Ortiz J.P.A."/>
            <person name="Leblanc O."/>
        </authorList>
    </citation>
    <scope>NUCLEOTIDE SEQUENCE [LARGE SCALE GENOMIC DNA]</scope>
    <source>
        <strain evidence="4">R1</strain>
        <tissue evidence="4">Leaf</tissue>
    </source>
</reference>